<dbReference type="SUPFAM" id="SSF57850">
    <property type="entry name" value="RING/U-box"/>
    <property type="match status" value="1"/>
</dbReference>
<accession>A0A8C6V8A0</accession>
<dbReference type="Gene3D" id="2.60.120.920">
    <property type="match status" value="1"/>
</dbReference>
<keyword evidence="1" id="KW-0479">Metal-binding</keyword>
<organism evidence="8 9">
    <name type="scientific">Naja naja</name>
    <name type="common">Indian cobra</name>
    <dbReference type="NCBI Taxonomy" id="35670"/>
    <lineage>
        <taxon>Eukaryota</taxon>
        <taxon>Metazoa</taxon>
        <taxon>Chordata</taxon>
        <taxon>Craniata</taxon>
        <taxon>Vertebrata</taxon>
        <taxon>Euteleostomi</taxon>
        <taxon>Lepidosauria</taxon>
        <taxon>Squamata</taxon>
        <taxon>Bifurcata</taxon>
        <taxon>Unidentata</taxon>
        <taxon>Episquamata</taxon>
        <taxon>Toxicofera</taxon>
        <taxon>Serpentes</taxon>
        <taxon>Colubroidea</taxon>
        <taxon>Elapidae</taxon>
        <taxon>Elapinae</taxon>
        <taxon>Naja</taxon>
    </lineage>
</organism>
<evidence type="ECO:0000256" key="2">
    <source>
        <dbReference type="ARBA" id="ARBA00022771"/>
    </source>
</evidence>
<dbReference type="GeneTree" id="ENSGT01030000234669"/>
<dbReference type="Pfam" id="PF00643">
    <property type="entry name" value="zf-B_box"/>
    <property type="match status" value="1"/>
</dbReference>
<dbReference type="SUPFAM" id="SSF49899">
    <property type="entry name" value="Concanavalin A-like lectins/glucanases"/>
    <property type="match status" value="1"/>
</dbReference>
<dbReference type="PROSITE" id="PS50089">
    <property type="entry name" value="ZF_RING_2"/>
    <property type="match status" value="1"/>
</dbReference>
<dbReference type="Proteomes" id="UP000694559">
    <property type="component" value="Unplaced"/>
</dbReference>
<dbReference type="InterPro" id="IPR017907">
    <property type="entry name" value="Znf_RING_CS"/>
</dbReference>
<dbReference type="PROSITE" id="PS50119">
    <property type="entry name" value="ZF_BBOX"/>
    <property type="match status" value="1"/>
</dbReference>
<dbReference type="SMART" id="SM00336">
    <property type="entry name" value="BBOX"/>
    <property type="match status" value="1"/>
</dbReference>
<evidence type="ECO:0000256" key="3">
    <source>
        <dbReference type="ARBA" id="ARBA00022833"/>
    </source>
</evidence>
<evidence type="ECO:0000259" key="5">
    <source>
        <dbReference type="PROSITE" id="PS50089"/>
    </source>
</evidence>
<dbReference type="Pfam" id="PF00622">
    <property type="entry name" value="SPRY"/>
    <property type="match status" value="1"/>
</dbReference>
<reference evidence="8" key="1">
    <citation type="submission" date="2025-08" db="UniProtKB">
        <authorList>
            <consortium name="Ensembl"/>
        </authorList>
    </citation>
    <scope>IDENTIFICATION</scope>
</reference>
<dbReference type="InterPro" id="IPR001870">
    <property type="entry name" value="B30.2/SPRY"/>
</dbReference>
<dbReference type="InterPro" id="IPR001841">
    <property type="entry name" value="Znf_RING"/>
</dbReference>
<dbReference type="PROSITE" id="PS50188">
    <property type="entry name" value="B302_SPRY"/>
    <property type="match status" value="1"/>
</dbReference>
<dbReference type="PROSITE" id="PS00518">
    <property type="entry name" value="ZF_RING_1"/>
    <property type="match status" value="1"/>
</dbReference>
<evidence type="ECO:0000313" key="9">
    <source>
        <dbReference type="Proteomes" id="UP000694559"/>
    </source>
</evidence>
<evidence type="ECO:0000259" key="6">
    <source>
        <dbReference type="PROSITE" id="PS50119"/>
    </source>
</evidence>
<keyword evidence="9" id="KW-1185">Reference proteome</keyword>
<evidence type="ECO:0000313" key="8">
    <source>
        <dbReference type="Ensembl" id="ENSNNAP00000001805.1"/>
    </source>
</evidence>
<dbReference type="SMART" id="SM00449">
    <property type="entry name" value="SPRY"/>
    <property type="match status" value="1"/>
</dbReference>
<protein>
    <submittedName>
        <fullName evidence="8">Uncharacterized protein</fullName>
    </submittedName>
</protein>
<dbReference type="InterPro" id="IPR043136">
    <property type="entry name" value="B30.2/SPRY_sf"/>
</dbReference>
<dbReference type="CDD" id="cd16594">
    <property type="entry name" value="RING-HC_TRIM7-like_C-IV"/>
    <property type="match status" value="1"/>
</dbReference>
<dbReference type="Ensembl" id="ENSNNAT00000001899.1">
    <property type="protein sequence ID" value="ENSNNAP00000001805.1"/>
    <property type="gene ID" value="ENSNNAG00000001241.1"/>
</dbReference>
<dbReference type="Gene3D" id="3.30.40.10">
    <property type="entry name" value="Zinc/RING finger domain, C3HC4 (zinc finger)"/>
    <property type="match status" value="1"/>
</dbReference>
<feature type="domain" description="B30.2/SPRY" evidence="7">
    <location>
        <begin position="268"/>
        <end position="442"/>
    </location>
</feature>
<name>A0A8C6V8A0_NAJNA</name>
<dbReference type="PANTHER" id="PTHR24103">
    <property type="entry name" value="E3 UBIQUITIN-PROTEIN LIGASE TRIM"/>
    <property type="match status" value="1"/>
</dbReference>
<feature type="domain" description="B box-type" evidence="6">
    <location>
        <begin position="84"/>
        <end position="125"/>
    </location>
</feature>
<proteinExistence type="predicted"/>
<feature type="domain" description="RING-type" evidence="5">
    <location>
        <begin position="11"/>
        <end position="53"/>
    </location>
</feature>
<dbReference type="SUPFAM" id="SSF57845">
    <property type="entry name" value="B-box zinc-binding domain"/>
    <property type="match status" value="1"/>
</dbReference>
<keyword evidence="3" id="KW-0862">Zinc</keyword>
<dbReference type="InterPro" id="IPR013320">
    <property type="entry name" value="ConA-like_dom_sf"/>
</dbReference>
<dbReference type="Gene3D" id="3.30.160.60">
    <property type="entry name" value="Classic Zinc Finger"/>
    <property type="match status" value="1"/>
</dbReference>
<keyword evidence="2 4" id="KW-0863">Zinc-finger</keyword>
<dbReference type="SMART" id="SM00184">
    <property type="entry name" value="RING"/>
    <property type="match status" value="1"/>
</dbReference>
<dbReference type="InterPro" id="IPR000315">
    <property type="entry name" value="Znf_B-box"/>
</dbReference>
<reference evidence="8" key="2">
    <citation type="submission" date="2025-09" db="UniProtKB">
        <authorList>
            <consortium name="Ensembl"/>
        </authorList>
    </citation>
    <scope>IDENTIFICATION</scope>
</reference>
<dbReference type="GO" id="GO:0008270">
    <property type="term" value="F:zinc ion binding"/>
    <property type="evidence" value="ECO:0007669"/>
    <property type="project" value="UniProtKB-KW"/>
</dbReference>
<sequence>EEADLLEEATCSICLDYFQDPVLIPECGHNFCRGCLTRNWGTSESKASCPKCRQTFAPRSILPNRQLARVLEVARRCEGPLGEEEGGFCPKHRAPLKLFCREHETLTCVVCDRFKEHEGHSVIPAEEAVQEYQVGISQEESLQETARFLAFLAILRSVYLLSLLLTKWDYMFLLLSFLFQDLIEKVKKNIVAEFRELHLWLEGREKLLLFKMEETEKDIMARKEKGLAKHMEEVRSLDHLIQEIEEKLQQPVSKLLQVRQEFFSHTRPAAEALFFLPSFLPFPLTVNVTLNPDTADPNCLKISEDGKSITGLKGYKHPVLGFQMFSSGQHFWDVIVGGTGIWGVGVTSKPVNFKSISEQTWQWEIWGWKGKYGAASPSEDSKLVLTERPTRIRISLNCEGGQVSFFDARTAALLHTFSDDSLVGETLLPYFYLGKGASVNLP</sequence>
<dbReference type="InterPro" id="IPR013083">
    <property type="entry name" value="Znf_RING/FYVE/PHD"/>
</dbReference>
<evidence type="ECO:0000259" key="7">
    <source>
        <dbReference type="PROSITE" id="PS50188"/>
    </source>
</evidence>
<dbReference type="Pfam" id="PF13445">
    <property type="entry name" value="zf-RING_UBOX"/>
    <property type="match status" value="1"/>
</dbReference>
<evidence type="ECO:0000256" key="4">
    <source>
        <dbReference type="PROSITE-ProRule" id="PRU00024"/>
    </source>
</evidence>
<evidence type="ECO:0000256" key="1">
    <source>
        <dbReference type="ARBA" id="ARBA00022723"/>
    </source>
</evidence>
<dbReference type="AlphaFoldDB" id="A0A8C6V8A0"/>
<dbReference type="InterPro" id="IPR027370">
    <property type="entry name" value="Znf-RING_euk"/>
</dbReference>
<dbReference type="InterPro" id="IPR050143">
    <property type="entry name" value="TRIM/RBCC"/>
</dbReference>
<dbReference type="InterPro" id="IPR003877">
    <property type="entry name" value="SPRY_dom"/>
</dbReference>